<dbReference type="RefSeq" id="WP_014802509.1">
    <property type="nucleotide sequence ID" value="NC_018020.1"/>
</dbReference>
<evidence type="ECO:0000313" key="2">
    <source>
        <dbReference type="Proteomes" id="UP000006048"/>
    </source>
</evidence>
<dbReference type="KEGG" id="tpx:Turpa_1346"/>
<dbReference type="InterPro" id="IPR010985">
    <property type="entry name" value="Ribbon_hlx_hlx"/>
</dbReference>
<organism evidence="1 2">
    <name type="scientific">Turneriella parva (strain ATCC BAA-1111 / DSM 21527 / NCTC 11395 / H)</name>
    <name type="common">Leptospira parva</name>
    <dbReference type="NCBI Taxonomy" id="869212"/>
    <lineage>
        <taxon>Bacteria</taxon>
        <taxon>Pseudomonadati</taxon>
        <taxon>Spirochaetota</taxon>
        <taxon>Spirochaetia</taxon>
        <taxon>Leptospirales</taxon>
        <taxon>Leptospiraceae</taxon>
        <taxon>Turneriella</taxon>
    </lineage>
</organism>
<protein>
    <submittedName>
        <fullName evidence="1">Uncharacterized protein</fullName>
    </submittedName>
</protein>
<dbReference type="SUPFAM" id="SSF47598">
    <property type="entry name" value="Ribbon-helix-helix"/>
    <property type="match status" value="1"/>
</dbReference>
<dbReference type="Pfam" id="PF19891">
    <property type="entry name" value="DUF6364"/>
    <property type="match status" value="1"/>
</dbReference>
<proteinExistence type="predicted"/>
<dbReference type="HOGENOM" id="CLU_183864_0_0_12"/>
<gene>
    <name evidence="1" type="ordered locus">Turpa_1346</name>
</gene>
<dbReference type="STRING" id="869212.Turpa_1346"/>
<dbReference type="InterPro" id="IPR045944">
    <property type="entry name" value="DUF6364"/>
</dbReference>
<dbReference type="EMBL" id="CP002959">
    <property type="protein sequence ID" value="AFM11994.1"/>
    <property type="molecule type" value="Genomic_DNA"/>
</dbReference>
<dbReference type="AlphaFoldDB" id="I4B3Y7"/>
<dbReference type="Proteomes" id="UP000006048">
    <property type="component" value="Chromosome"/>
</dbReference>
<accession>I4B3Y7</accession>
<reference evidence="1 2" key="1">
    <citation type="submission" date="2012-06" db="EMBL/GenBank/DDBJ databases">
        <title>The complete chromosome of genome of Turneriella parva DSM 21527.</title>
        <authorList>
            <consortium name="US DOE Joint Genome Institute (JGI-PGF)"/>
            <person name="Lucas S."/>
            <person name="Han J."/>
            <person name="Lapidus A."/>
            <person name="Bruce D."/>
            <person name="Goodwin L."/>
            <person name="Pitluck S."/>
            <person name="Peters L."/>
            <person name="Kyrpides N."/>
            <person name="Mavromatis K."/>
            <person name="Ivanova N."/>
            <person name="Mikhailova N."/>
            <person name="Chertkov O."/>
            <person name="Detter J.C."/>
            <person name="Tapia R."/>
            <person name="Han C."/>
            <person name="Land M."/>
            <person name="Hauser L."/>
            <person name="Markowitz V."/>
            <person name="Cheng J.-F."/>
            <person name="Hugenholtz P."/>
            <person name="Woyke T."/>
            <person name="Wu D."/>
            <person name="Gronow S."/>
            <person name="Wellnitz S."/>
            <person name="Brambilla E."/>
            <person name="Klenk H.-P."/>
            <person name="Eisen J.A."/>
        </authorList>
    </citation>
    <scope>NUCLEOTIDE SEQUENCE [LARGE SCALE GENOMIC DNA]</scope>
    <source>
        <strain evidence="2">ATCC BAA-1111 / DSM 21527 / NCTC 11395 / H</strain>
    </source>
</reference>
<dbReference type="OrthoDB" id="7365000at2"/>
<dbReference type="GO" id="GO:0006355">
    <property type="term" value="P:regulation of DNA-templated transcription"/>
    <property type="evidence" value="ECO:0007669"/>
    <property type="project" value="InterPro"/>
</dbReference>
<keyword evidence="2" id="KW-1185">Reference proteome</keyword>
<name>I4B3Y7_TURPD</name>
<evidence type="ECO:0000313" key="1">
    <source>
        <dbReference type="EMBL" id="AFM11994.1"/>
    </source>
</evidence>
<sequence>MLKNITLRIDENTLKKGKHIAVEQGKSLSRWVTELIEKSAYNASEVNKARSHALKIIKKGVNLGKGNFSRESAYE</sequence>